<evidence type="ECO:0000313" key="2">
    <source>
        <dbReference type="EMBL" id="BDD53321.1"/>
    </source>
</evidence>
<dbReference type="RefSeq" id="WP_039077732.1">
    <property type="nucleotide sequence ID" value="NZ_AP025334.1"/>
</dbReference>
<name>A0ABN6LVL3_9ENTR</name>
<accession>A0ABN6LVL3</accession>
<dbReference type="InterPro" id="IPR052546">
    <property type="entry name" value="Transposase_8_domain"/>
</dbReference>
<keyword evidence="3" id="KW-1185">Reference proteome</keyword>
<evidence type="ECO:0000256" key="1">
    <source>
        <dbReference type="SAM" id="Phobius"/>
    </source>
</evidence>
<protein>
    <submittedName>
        <fullName evidence="2">Transposase</fullName>
    </submittedName>
</protein>
<keyword evidence="1" id="KW-1133">Transmembrane helix</keyword>
<keyword evidence="1" id="KW-0812">Transmembrane</keyword>
<dbReference type="PANTHER" id="PTHR33609">
    <property type="entry name" value="LOW CALCIUM RESPONSE LOCUS PROTEIN S"/>
    <property type="match status" value="1"/>
</dbReference>
<evidence type="ECO:0000313" key="3">
    <source>
        <dbReference type="Proteomes" id="UP001320460"/>
    </source>
</evidence>
<proteinExistence type="predicted"/>
<sequence length="152" mass="17541">MAKVRFTEEQIADFLQQSKNGVPNNVLCEKFGFSPSTLRRWQELHAQRIRGELKQAEKTASYVFLGFLISTLLLAFIFSKPVASWVIPFVLLYCLRYIRRYRALSAEHIKEGDTSLARSGLGADNVFYQLSWCLIILFLCSLGYLFVHLILR</sequence>
<reference evidence="2 3" key="1">
    <citation type="submission" date="2021-12" db="EMBL/GenBank/DDBJ databases">
        <title>Complete genome sequence of Phytobacter diazotrophicus TA9734.</title>
        <authorList>
            <person name="Kubota H."/>
            <person name="Nakayama Y."/>
            <person name="Ariyoshi T."/>
        </authorList>
    </citation>
    <scope>NUCLEOTIDE SEQUENCE [LARGE SCALE GENOMIC DNA]</scope>
    <source>
        <strain evidence="2 3">TA9734</strain>
    </source>
</reference>
<dbReference type="Proteomes" id="UP001320460">
    <property type="component" value="Chromosome"/>
</dbReference>
<feature type="transmembrane region" description="Helical" evidence="1">
    <location>
        <begin position="126"/>
        <end position="151"/>
    </location>
</feature>
<dbReference type="InterPro" id="IPR002514">
    <property type="entry name" value="Transposase_8"/>
</dbReference>
<organism evidence="2 3">
    <name type="scientific">Phytobacter diazotrophicus</name>
    <dbReference type="NCBI Taxonomy" id="395631"/>
    <lineage>
        <taxon>Bacteria</taxon>
        <taxon>Pseudomonadati</taxon>
        <taxon>Pseudomonadota</taxon>
        <taxon>Gammaproteobacteria</taxon>
        <taxon>Enterobacterales</taxon>
        <taxon>Enterobacteriaceae</taxon>
        <taxon>Phytobacter</taxon>
    </lineage>
</organism>
<keyword evidence="1" id="KW-0472">Membrane</keyword>
<dbReference type="Pfam" id="PF01527">
    <property type="entry name" value="HTH_Tnp_1"/>
    <property type="match status" value="1"/>
</dbReference>
<feature type="transmembrane region" description="Helical" evidence="1">
    <location>
        <begin position="59"/>
        <end position="76"/>
    </location>
</feature>
<dbReference type="EMBL" id="AP025334">
    <property type="protein sequence ID" value="BDD53321.1"/>
    <property type="molecule type" value="Genomic_DNA"/>
</dbReference>
<dbReference type="PANTHER" id="PTHR33609:SF1">
    <property type="entry name" value="TRANSPOSASE"/>
    <property type="match status" value="1"/>
</dbReference>
<gene>
    <name evidence="2" type="ORF">PDTA9734_48080</name>
</gene>